<gene>
    <name evidence="1" type="ORF">ROHU_035016</name>
</gene>
<keyword evidence="2" id="KW-1185">Reference proteome</keyword>
<sequence length="152" mass="17141">MRRLTLTARRDGIRGADGSRLSLLSLMAIFGHDEDVTLHSEGFPVISVDSQRSTDNITIRQGDTAVIRLLSSIISTTAVREKRIHRIRYALRFPVISVDSQRSTDNITIRQGDTAVIRLLSSIISTTAVREKRIHRIRYALRRVNTGAHPIR</sequence>
<proteinExistence type="predicted"/>
<evidence type="ECO:0000313" key="1">
    <source>
        <dbReference type="EMBL" id="RXN02450.1"/>
    </source>
</evidence>
<accession>A0A498L1Y8</accession>
<evidence type="ECO:0000313" key="2">
    <source>
        <dbReference type="Proteomes" id="UP000290572"/>
    </source>
</evidence>
<name>A0A498L1Y8_LABRO</name>
<organism evidence="1 2">
    <name type="scientific">Labeo rohita</name>
    <name type="common">Indian major carp</name>
    <name type="synonym">Cyprinus rohita</name>
    <dbReference type="NCBI Taxonomy" id="84645"/>
    <lineage>
        <taxon>Eukaryota</taxon>
        <taxon>Metazoa</taxon>
        <taxon>Chordata</taxon>
        <taxon>Craniata</taxon>
        <taxon>Vertebrata</taxon>
        <taxon>Euteleostomi</taxon>
        <taxon>Actinopterygii</taxon>
        <taxon>Neopterygii</taxon>
        <taxon>Teleostei</taxon>
        <taxon>Ostariophysi</taxon>
        <taxon>Cypriniformes</taxon>
        <taxon>Cyprinidae</taxon>
        <taxon>Labeoninae</taxon>
        <taxon>Labeonini</taxon>
        <taxon>Labeo</taxon>
    </lineage>
</organism>
<comment type="caution">
    <text evidence="1">The sequence shown here is derived from an EMBL/GenBank/DDBJ whole genome shotgun (WGS) entry which is preliminary data.</text>
</comment>
<reference evidence="1 2" key="1">
    <citation type="submission" date="2018-03" db="EMBL/GenBank/DDBJ databases">
        <title>Draft genome sequence of Rohu Carp (Labeo rohita).</title>
        <authorList>
            <person name="Das P."/>
            <person name="Kushwaha B."/>
            <person name="Joshi C.G."/>
            <person name="Kumar D."/>
            <person name="Nagpure N.S."/>
            <person name="Sahoo L."/>
            <person name="Das S.P."/>
            <person name="Bit A."/>
            <person name="Patnaik S."/>
            <person name="Meher P.K."/>
            <person name="Jayasankar P."/>
            <person name="Koringa P.G."/>
            <person name="Patel N.V."/>
            <person name="Hinsu A.T."/>
            <person name="Kumar R."/>
            <person name="Pandey M."/>
            <person name="Agarwal S."/>
            <person name="Srivastava S."/>
            <person name="Singh M."/>
            <person name="Iquebal M.A."/>
            <person name="Jaiswal S."/>
            <person name="Angadi U.B."/>
            <person name="Kumar N."/>
            <person name="Raza M."/>
            <person name="Shah T.M."/>
            <person name="Rai A."/>
            <person name="Jena J.K."/>
        </authorList>
    </citation>
    <scope>NUCLEOTIDE SEQUENCE [LARGE SCALE GENOMIC DNA]</scope>
    <source>
        <strain evidence="1">DASCIFA01</strain>
        <tissue evidence="1">Testis</tissue>
    </source>
</reference>
<dbReference type="EMBL" id="QBIY01013533">
    <property type="protein sequence ID" value="RXN02450.1"/>
    <property type="molecule type" value="Genomic_DNA"/>
</dbReference>
<dbReference type="AlphaFoldDB" id="A0A498L1Y8"/>
<dbReference type="STRING" id="84645.A0A498L1Y8"/>
<protein>
    <submittedName>
        <fullName evidence="1">Limbic system-associated membrane-like protein</fullName>
    </submittedName>
</protein>
<dbReference type="Proteomes" id="UP000290572">
    <property type="component" value="Unassembled WGS sequence"/>
</dbReference>